<reference evidence="3 4" key="1">
    <citation type="submission" date="2018-06" db="EMBL/GenBank/DDBJ databases">
        <authorList>
            <consortium name="Pathogen Informatics"/>
            <person name="Doyle S."/>
        </authorList>
    </citation>
    <scope>NUCLEOTIDE SEQUENCE [LARGE SCALE GENOMIC DNA]</scope>
    <source>
        <strain evidence="3 4">NCTC10899</strain>
    </source>
</reference>
<dbReference type="PANTHER" id="PTHR32114">
    <property type="entry name" value="ABC TRANSPORTER ABCH.3"/>
    <property type="match status" value="1"/>
</dbReference>
<dbReference type="InterPro" id="IPR027417">
    <property type="entry name" value="P-loop_NTPase"/>
</dbReference>
<name>A0A379PPT8_ECTME</name>
<accession>A0A379PPT8</accession>
<dbReference type="InterPro" id="IPR038729">
    <property type="entry name" value="Rad50/SbcC_AAA"/>
</dbReference>
<evidence type="ECO:0000313" key="3">
    <source>
        <dbReference type="EMBL" id="SUE95854.1"/>
    </source>
</evidence>
<sequence length="647" mass="70596">MKIVKLDIKNFMAVGDIPDLPLNDKGLILIQGNNEDDTSQASNGAGKSTIAEALCWAFYGETARGESGDSVVNRTAKKGTSVIVELIDDDSGETYRVSRFRKHKTYKNMLRLEVLEGESWKDLTKGTDKLTQEAVNKVIGCTHEVFSSAIYAGQEAMPDLPGMTDKQLKVLVEEAAGINQLQQAFDIARRKQSEAKLVLSEASGKVSAGQAEIVRLENALVDFKDKHEQADKTIKLNIEVAEKNLADATAAFDDTLEGKIVAKIGKLQAEIQEMSDKIAGSDNERTEEARLVTESNQAENHFNQAKRDYERALLDAQNAKHAYDHADSKVGSSCGECGHVIEAADVAGAKEAARENALKKAQHAQTMKESMKDAQKRAVSASDALAHHRSTMTDVSALAASQRDLSDKLNKLQDAKRNQAEKKRGLQQLENKLNEARTAQNPHGYSVQKTEDDLTKARESLKELTSKQAEAQAALDVAEEAVRVFGPAGVRAHILDTVTPYLNSRTSHYLAALTDGNITAVWSTISTTSKGELREKFTIDVASATGAESFKGLSGGEKRKVRLACAMALQDLVSSRATKPIKLFIADEIDHALDPAGLERLMTILEEKSHDKGTVLVISHTDLRDWIRTSITVTKKGGQSYLEPVCL</sequence>
<dbReference type="SUPFAM" id="SSF52540">
    <property type="entry name" value="P-loop containing nucleoside triphosphate hydrolases"/>
    <property type="match status" value="1"/>
</dbReference>
<proteinExistence type="predicted"/>
<dbReference type="Proteomes" id="UP000254260">
    <property type="component" value="Unassembled WGS sequence"/>
</dbReference>
<dbReference type="AlphaFoldDB" id="A0A379PPT8"/>
<dbReference type="EMBL" id="UGUU01000002">
    <property type="protein sequence ID" value="SUE95854.1"/>
    <property type="molecule type" value="Genomic_DNA"/>
</dbReference>
<evidence type="ECO:0000313" key="4">
    <source>
        <dbReference type="Proteomes" id="UP000254260"/>
    </source>
</evidence>
<dbReference type="RefSeq" id="WP_115292713.1">
    <property type="nucleotide sequence ID" value="NZ_UGUU01000002.1"/>
</dbReference>
<dbReference type="GO" id="GO:0006302">
    <property type="term" value="P:double-strand break repair"/>
    <property type="evidence" value="ECO:0007669"/>
    <property type="project" value="InterPro"/>
</dbReference>
<feature type="coiled-coil region" evidence="1">
    <location>
        <begin position="398"/>
        <end position="481"/>
    </location>
</feature>
<dbReference type="Pfam" id="PF13476">
    <property type="entry name" value="AAA_23"/>
    <property type="match status" value="1"/>
</dbReference>
<keyword evidence="1" id="KW-0175">Coiled coil</keyword>
<organism evidence="3 4">
    <name type="scientific">Ectopseudomonas mendocina</name>
    <name type="common">Pseudomonas mendocina</name>
    <dbReference type="NCBI Taxonomy" id="300"/>
    <lineage>
        <taxon>Bacteria</taxon>
        <taxon>Pseudomonadati</taxon>
        <taxon>Pseudomonadota</taxon>
        <taxon>Gammaproteobacteria</taxon>
        <taxon>Pseudomonadales</taxon>
        <taxon>Pseudomonadaceae</taxon>
        <taxon>Ectopseudomonas</taxon>
    </lineage>
</organism>
<dbReference type="Gene3D" id="3.40.50.300">
    <property type="entry name" value="P-loop containing nucleotide triphosphate hydrolases"/>
    <property type="match status" value="2"/>
</dbReference>
<feature type="domain" description="Rad50/SbcC-type AAA" evidence="2">
    <location>
        <begin position="5"/>
        <end position="277"/>
    </location>
</feature>
<protein>
    <submittedName>
        <fullName evidence="3">Probable DNA double-strand break repair Rad50 ATPase</fullName>
    </submittedName>
</protein>
<evidence type="ECO:0000259" key="2">
    <source>
        <dbReference type="Pfam" id="PF13476"/>
    </source>
</evidence>
<gene>
    <name evidence="3" type="ORF">NCTC10899_05095</name>
</gene>
<dbReference type="OrthoDB" id="9795626at2"/>
<evidence type="ECO:0000256" key="1">
    <source>
        <dbReference type="SAM" id="Coils"/>
    </source>
</evidence>
<dbReference type="GO" id="GO:0016887">
    <property type="term" value="F:ATP hydrolysis activity"/>
    <property type="evidence" value="ECO:0007669"/>
    <property type="project" value="InterPro"/>
</dbReference>
<dbReference type="PANTHER" id="PTHR32114:SF2">
    <property type="entry name" value="ABC TRANSPORTER ABCH.3"/>
    <property type="match status" value="1"/>
</dbReference>